<protein>
    <submittedName>
        <fullName evidence="1">Uncharacterized protein</fullName>
    </submittedName>
</protein>
<dbReference type="KEGG" id="plen:EIM92_03160"/>
<dbReference type="RefSeq" id="WP_125081445.1">
    <property type="nucleotide sequence ID" value="NZ_CP034248.1"/>
</dbReference>
<proteinExistence type="predicted"/>
<dbReference type="EMBL" id="CP034248">
    <property type="protein sequence ID" value="AZK45326.1"/>
    <property type="molecule type" value="Genomic_DNA"/>
</dbReference>
<reference evidence="1 2" key="1">
    <citation type="submission" date="2018-11" db="EMBL/GenBank/DDBJ databases">
        <title>Genome sequencing of Paenibacillus lentus DSM25539(T).</title>
        <authorList>
            <person name="Kook J.-K."/>
            <person name="Park S.-N."/>
            <person name="Lim Y.K."/>
        </authorList>
    </citation>
    <scope>NUCLEOTIDE SEQUENCE [LARGE SCALE GENOMIC DNA]</scope>
    <source>
        <strain evidence="1 2">DSM 25539</strain>
    </source>
</reference>
<name>A0A3Q8S959_9BACL</name>
<keyword evidence="2" id="KW-1185">Reference proteome</keyword>
<dbReference type="OrthoDB" id="2869895at2"/>
<organism evidence="1 2">
    <name type="scientific">Paenibacillus lentus</name>
    <dbReference type="NCBI Taxonomy" id="1338368"/>
    <lineage>
        <taxon>Bacteria</taxon>
        <taxon>Bacillati</taxon>
        <taxon>Bacillota</taxon>
        <taxon>Bacilli</taxon>
        <taxon>Bacillales</taxon>
        <taxon>Paenibacillaceae</taxon>
        <taxon>Paenibacillus</taxon>
    </lineage>
</organism>
<evidence type="ECO:0000313" key="2">
    <source>
        <dbReference type="Proteomes" id="UP000273145"/>
    </source>
</evidence>
<gene>
    <name evidence="1" type="ORF">EIM92_03160</name>
</gene>
<accession>A0A3Q8S959</accession>
<dbReference type="AlphaFoldDB" id="A0A3Q8S959"/>
<dbReference type="Proteomes" id="UP000273145">
    <property type="component" value="Chromosome"/>
</dbReference>
<sequence>MKIIKEDELKNFITNEELRKFYNVNIDDNRLNELLAYYTFFKSNDAGSVPLDKQSIYYSMYFWFAQFKERHFEVYGPDEGIEQEGFKLLEEIDYQLEEGIDWGLIEKIELKAI</sequence>
<evidence type="ECO:0000313" key="1">
    <source>
        <dbReference type="EMBL" id="AZK45326.1"/>
    </source>
</evidence>